<proteinExistence type="predicted"/>
<keyword evidence="3" id="KW-1185">Reference proteome</keyword>
<sequence>MKDARRYAVSAAISSLFLGIALCMVANFVLYTHTHITKHGQLITHAHPFAKDAQGNPIEEGEDSDTASFLINALQTLVLLEPYKPLLSSCVRWVERPLPWSEGDECLGYTCGVACRAPPALAA</sequence>
<organism evidence="2 3">
    <name type="scientific">Candidatus [Bacteroides] periocalifornicus</name>
    <dbReference type="NCBI Taxonomy" id="1702214"/>
    <lineage>
        <taxon>Bacteria</taxon>
        <taxon>Pseudomonadati</taxon>
        <taxon>Bacteroidota</taxon>
    </lineage>
</organism>
<keyword evidence="1" id="KW-0472">Membrane</keyword>
<evidence type="ECO:0000313" key="3">
    <source>
        <dbReference type="Proteomes" id="UP000054172"/>
    </source>
</evidence>
<reference evidence="2" key="1">
    <citation type="submission" date="2015-08" db="EMBL/GenBank/DDBJ databases">
        <title>Candidatus Bacteriodes Periocalifornicus.</title>
        <authorList>
            <person name="McLean J.S."/>
            <person name="Kelley S."/>
        </authorList>
    </citation>
    <scope>NUCLEOTIDE SEQUENCE [LARGE SCALE GENOMIC DNA]</scope>
    <source>
        <strain evidence="2">12B</strain>
    </source>
</reference>
<name>A0A0Q4B7S1_9BACT</name>
<evidence type="ECO:0000313" key="2">
    <source>
        <dbReference type="EMBL" id="KQM08289.1"/>
    </source>
</evidence>
<dbReference type="PATRIC" id="fig|1702214.3.peg.1597"/>
<gene>
    <name evidence="2" type="ORF">AL399_08170</name>
</gene>
<keyword evidence="1" id="KW-0812">Transmembrane</keyword>
<dbReference type="Proteomes" id="UP000054172">
    <property type="component" value="Unassembled WGS sequence"/>
</dbReference>
<protein>
    <submittedName>
        <fullName evidence="2">Uncharacterized protein</fullName>
    </submittedName>
</protein>
<accession>A0A0Q4B7S1</accession>
<feature type="transmembrane region" description="Helical" evidence="1">
    <location>
        <begin position="7"/>
        <end position="31"/>
    </location>
</feature>
<comment type="caution">
    <text evidence="2">The sequence shown here is derived from an EMBL/GenBank/DDBJ whole genome shotgun (WGS) entry which is preliminary data.</text>
</comment>
<dbReference type="EMBL" id="LIIK01000049">
    <property type="protein sequence ID" value="KQM08289.1"/>
    <property type="molecule type" value="Genomic_DNA"/>
</dbReference>
<evidence type="ECO:0000256" key="1">
    <source>
        <dbReference type="SAM" id="Phobius"/>
    </source>
</evidence>
<keyword evidence="1" id="KW-1133">Transmembrane helix</keyword>
<dbReference type="AlphaFoldDB" id="A0A0Q4B7S1"/>